<keyword evidence="1" id="KW-0472">Membrane</keyword>
<feature type="transmembrane region" description="Helical" evidence="1">
    <location>
        <begin position="397"/>
        <end position="414"/>
    </location>
</feature>
<organism evidence="2 3">
    <name type="scientific">Arthrobacter halodurans</name>
    <dbReference type="NCBI Taxonomy" id="516699"/>
    <lineage>
        <taxon>Bacteria</taxon>
        <taxon>Bacillati</taxon>
        <taxon>Actinomycetota</taxon>
        <taxon>Actinomycetes</taxon>
        <taxon>Micrococcales</taxon>
        <taxon>Micrococcaceae</taxon>
        <taxon>Arthrobacter</taxon>
    </lineage>
</organism>
<proteinExistence type="predicted"/>
<accession>A0ABV4UKK8</accession>
<feature type="transmembrane region" description="Helical" evidence="1">
    <location>
        <begin position="53"/>
        <end position="75"/>
    </location>
</feature>
<keyword evidence="3" id="KW-1185">Reference proteome</keyword>
<dbReference type="EMBL" id="JBHDLJ010000002">
    <property type="protein sequence ID" value="MFB0833694.1"/>
    <property type="molecule type" value="Genomic_DNA"/>
</dbReference>
<name>A0ABV4UKK8_9MICC</name>
<gene>
    <name evidence="2" type="ORF">ACETWP_03760</name>
</gene>
<keyword evidence="1" id="KW-1133">Transmembrane helix</keyword>
<evidence type="ECO:0000256" key="1">
    <source>
        <dbReference type="SAM" id="Phobius"/>
    </source>
</evidence>
<evidence type="ECO:0000313" key="3">
    <source>
        <dbReference type="Proteomes" id="UP001575652"/>
    </source>
</evidence>
<reference evidence="2 3" key="1">
    <citation type="submission" date="2024-09" db="EMBL/GenBank/DDBJ databases">
        <authorList>
            <person name="Salinas-Garcia M.A."/>
            <person name="Prieme A."/>
        </authorList>
    </citation>
    <scope>NUCLEOTIDE SEQUENCE [LARGE SCALE GENOMIC DNA]</scope>
    <source>
        <strain evidence="2 3">DSM 21081</strain>
    </source>
</reference>
<feature type="transmembrane region" description="Helical" evidence="1">
    <location>
        <begin position="256"/>
        <end position="275"/>
    </location>
</feature>
<keyword evidence="1" id="KW-0812">Transmembrane</keyword>
<evidence type="ECO:0008006" key="4">
    <source>
        <dbReference type="Google" id="ProtNLM"/>
    </source>
</evidence>
<sequence>MAPTDQPNEHAGTPQDEVARLRAEVALLRREREEARDAAAAPSAGRGSRRARWIAAVLLAVLTAALVFVAVPALFLRTELLDTDRYLATVAPLAADPAIQAEITEQVTEQISGLVDVEGITRDALTELTRSTPRLAPVITSLAPVAAERAEALTHDAVSRFVASPRFEDLWIQLNRASHEAMVRYVEGETGGVVGIDDAGTVTISSQEIIARVKDRLVEAGLGIAARIPDVDTRITIFQSPELVRAKETINLLDRVAPLVGWLAVAAAVATVAVAPRGRRLRAVGSVGLGLAVAMALLALALAVGRGLYLDGLPPEGLSPSAAESLVDAFLVPLRAIVRALFVAGLLVAVAAFLFGRSATAGLVRQGLSRARDGVASLLAGTEDRPWRLWLTRYRRIIQAALVCSAALVLIFWQQPTVAVALWTAAATGLAVLAVELLGRPATLRTGDAEPASGRPGS</sequence>
<protein>
    <recommendedName>
        <fullName evidence="4">Integral membrane protein</fullName>
    </recommendedName>
</protein>
<evidence type="ECO:0000313" key="2">
    <source>
        <dbReference type="EMBL" id="MFB0833694.1"/>
    </source>
</evidence>
<feature type="transmembrane region" description="Helical" evidence="1">
    <location>
        <begin position="329"/>
        <end position="355"/>
    </location>
</feature>
<dbReference type="Proteomes" id="UP001575652">
    <property type="component" value="Unassembled WGS sequence"/>
</dbReference>
<comment type="caution">
    <text evidence="2">The sequence shown here is derived from an EMBL/GenBank/DDBJ whole genome shotgun (WGS) entry which is preliminary data.</text>
</comment>
<feature type="transmembrane region" description="Helical" evidence="1">
    <location>
        <begin position="287"/>
        <end position="309"/>
    </location>
</feature>
<dbReference type="RefSeq" id="WP_373970859.1">
    <property type="nucleotide sequence ID" value="NZ_JBHDLJ010000002.1"/>
</dbReference>
<feature type="transmembrane region" description="Helical" evidence="1">
    <location>
        <begin position="420"/>
        <end position="438"/>
    </location>
</feature>